<feature type="domain" description="Helicase C-terminal" evidence="3">
    <location>
        <begin position="199"/>
        <end position="381"/>
    </location>
</feature>
<comment type="caution">
    <text evidence="4">The sequence shown here is derived from an EMBL/GenBank/DDBJ whole genome shotgun (WGS) entry which is preliminary data.</text>
</comment>
<evidence type="ECO:0000256" key="2">
    <source>
        <dbReference type="ARBA" id="ARBA00022840"/>
    </source>
</evidence>
<dbReference type="Pfam" id="PF00270">
    <property type="entry name" value="DEAD"/>
    <property type="match status" value="1"/>
</dbReference>
<evidence type="ECO:0000256" key="1">
    <source>
        <dbReference type="ARBA" id="ARBA00022741"/>
    </source>
</evidence>
<dbReference type="Pfam" id="PF00271">
    <property type="entry name" value="Helicase_C"/>
    <property type="match status" value="1"/>
</dbReference>
<keyword evidence="5" id="KW-1185">Reference proteome</keyword>
<reference evidence="4 5" key="1">
    <citation type="journal article" date="2019" name="Int. J. Syst. Evol. Microbiol.">
        <title>The Global Catalogue of Microorganisms (GCM) 10K type strain sequencing project: providing services to taxonomists for standard genome sequencing and annotation.</title>
        <authorList>
            <consortium name="The Broad Institute Genomics Platform"/>
            <consortium name="The Broad Institute Genome Sequencing Center for Infectious Disease"/>
            <person name="Wu L."/>
            <person name="Ma J."/>
        </authorList>
    </citation>
    <scope>NUCLEOTIDE SEQUENCE [LARGE SCALE GENOMIC DNA]</scope>
    <source>
        <strain evidence="4 5">CGMCC 1.3239</strain>
    </source>
</reference>
<keyword evidence="4" id="KW-0347">Helicase</keyword>
<sequence>MPYGIDEVRSKGSFFEEENGRPRFKLANCWCSTDDETHSFEYFGTSRDYRIRCENDPDHEFDLGEIVLHREEIKDHTPDILLTTLESLELFALKPNYNIIDDADTIVFDEVHLYTGLRGAHAAQIVDNIDRITDQNLLYLGASATIDNPERFGKKLFDVGPNLETVDVPESDINRNHDDREHYHFLISSEDGPGASSMMIQQLMMLGHGMLERGNWRGKVLSFIDSTSQINQKAAQFDNADSTRRLWQYHRSGDGFENWDNLSESMGYDFVDEPLELMRVFADRGFDVDEAAASDLLFSTSFLEVGIDVGEISMVTQYRTPQDLSSFTQRIGRAAREEGMDSHIFVFLSSLTGDANMFYRADRFLESSLRTPLKPDNEVVEWIHEQLYSYYAVVSDIRDGGMMDLRETHTEFFDRLIRQELGFEEFHRFLDNPDSFLDDYVELSDAPRMPLIAEGPVSQLESALTDREDALDEELSELGELVDIDGDTIVRGGDAFEQYIGEIESRILTAISDYRDTLTEVEEGFESAEITTPTSRIEEVRDELEDVRSTIEHGEWSTDEERVAGYNQLLASLAGTGGQLMGLRGQVSPHVDGEVSGVGLSEIEDLQKAMDLLSGVAGDERLERIRTELKQIYYLQQTLSKFKEYADLDSDPDSRYKTPWLSLWYVKDLFRAAYYFARFLSVTDDDPREKVWYVPENYFDSSGQYFTVFYGGDDHSGSEESVDGIVSSHAPYNAEYQGTPGFLQVFMPRTKIPEGEDLDGEDPPRVVFDYEKTEGLEVDKQDRMWIPESIQLRTVPDLTDDSAQNIVRYCPDCLQIMDDRESCLYHGNSDVGKIHGSARVKTVTREREVDEAVGELSLCDVVGDVTLEGVSLSITPAKWSGSDIGFTWADEPRKKREIESPDPPLGFTLDTRGLVFDISGFVKSLGDDIREEVSRYKDLEEVDLEYIAHHTAAHYLMQIVSDVSGVNTTMLFYGMDPSTREVFIFERTEGGQGIVDLVFDEVTTDPGSVLEAMNRTGYNSQVINERLWADADVIDSLPTDSQLTEDRAREIVEEFGEDIPYGSVRDRVAEEFISTADRAAQLRGNVETTDLEDAYHLKNAIAKAQIEGTDSFPEQEIRTSGVEASDAALQTAKSLFYSPDIDGCVENLHLSGCISGHEQSDSLSYVVLEELRDFLLTEVNESDATEHMFDTERLPAATIDDTHIFLDF</sequence>
<keyword evidence="1" id="KW-0547">Nucleotide-binding</keyword>
<evidence type="ECO:0000313" key="5">
    <source>
        <dbReference type="Proteomes" id="UP001596442"/>
    </source>
</evidence>
<proteinExistence type="predicted"/>
<name>A0ABD5S7S9_9EURY</name>
<gene>
    <name evidence="4" type="ORF">ACFQEU_00510</name>
</gene>
<dbReference type="Gene3D" id="3.40.50.300">
    <property type="entry name" value="P-loop containing nucleotide triphosphate hydrolases"/>
    <property type="match status" value="2"/>
</dbReference>
<dbReference type="InterPro" id="IPR001650">
    <property type="entry name" value="Helicase_C-like"/>
</dbReference>
<keyword evidence="2" id="KW-0067">ATP-binding</keyword>
<dbReference type="PANTHER" id="PTHR47962:SF5">
    <property type="entry name" value="ATP-DEPENDENT HELICASE LHR-RELATED"/>
    <property type="match status" value="1"/>
</dbReference>
<dbReference type="InterPro" id="IPR011545">
    <property type="entry name" value="DEAD/DEAH_box_helicase_dom"/>
</dbReference>
<dbReference type="InterPro" id="IPR027417">
    <property type="entry name" value="P-loop_NTPase"/>
</dbReference>
<dbReference type="PROSITE" id="PS51194">
    <property type="entry name" value="HELICASE_CTER"/>
    <property type="match status" value="1"/>
</dbReference>
<dbReference type="EMBL" id="JBHSWW010000002">
    <property type="protein sequence ID" value="MFC6751962.1"/>
    <property type="molecule type" value="Genomic_DNA"/>
</dbReference>
<dbReference type="GO" id="GO:0005524">
    <property type="term" value="F:ATP binding"/>
    <property type="evidence" value="ECO:0007669"/>
    <property type="project" value="UniProtKB-KW"/>
</dbReference>
<dbReference type="InterPro" id="IPR052511">
    <property type="entry name" value="ATP-dep_Helicase"/>
</dbReference>
<organism evidence="4 5">
    <name type="scientific">Halorubrum tibetense</name>
    <dbReference type="NCBI Taxonomy" id="175631"/>
    <lineage>
        <taxon>Archaea</taxon>
        <taxon>Methanobacteriati</taxon>
        <taxon>Methanobacteriota</taxon>
        <taxon>Stenosarchaea group</taxon>
        <taxon>Halobacteria</taxon>
        <taxon>Halobacteriales</taxon>
        <taxon>Haloferacaceae</taxon>
        <taxon>Halorubrum</taxon>
    </lineage>
</organism>
<evidence type="ECO:0000259" key="3">
    <source>
        <dbReference type="PROSITE" id="PS51194"/>
    </source>
</evidence>
<dbReference type="GO" id="GO:0004386">
    <property type="term" value="F:helicase activity"/>
    <property type="evidence" value="ECO:0007669"/>
    <property type="project" value="UniProtKB-KW"/>
</dbReference>
<dbReference type="RefSeq" id="WP_379778203.1">
    <property type="nucleotide sequence ID" value="NZ_JBHSWW010000002.1"/>
</dbReference>
<protein>
    <submittedName>
        <fullName evidence="4">Helicase-related protein</fullName>
    </submittedName>
</protein>
<dbReference type="PANTHER" id="PTHR47962">
    <property type="entry name" value="ATP-DEPENDENT HELICASE LHR-RELATED-RELATED"/>
    <property type="match status" value="1"/>
</dbReference>
<accession>A0ABD5S7S9</accession>
<dbReference type="AlphaFoldDB" id="A0ABD5S7S9"/>
<dbReference type="Proteomes" id="UP001596442">
    <property type="component" value="Unassembled WGS sequence"/>
</dbReference>
<evidence type="ECO:0000313" key="4">
    <source>
        <dbReference type="EMBL" id="MFC6751962.1"/>
    </source>
</evidence>
<dbReference type="SUPFAM" id="SSF52540">
    <property type="entry name" value="P-loop containing nucleoside triphosphate hydrolases"/>
    <property type="match status" value="1"/>
</dbReference>
<keyword evidence="4" id="KW-0378">Hydrolase</keyword>